<dbReference type="InterPro" id="IPR017500">
    <property type="entry name" value="Phage_infect_YhgE_N"/>
</dbReference>
<evidence type="ECO:0000259" key="7">
    <source>
        <dbReference type="Pfam" id="PF12698"/>
    </source>
</evidence>
<dbReference type="PANTHER" id="PTHR43077:SF10">
    <property type="entry name" value="TRANSPORT PERMEASE PROTEIN"/>
    <property type="match status" value="1"/>
</dbReference>
<evidence type="ECO:0000256" key="3">
    <source>
        <dbReference type="ARBA" id="ARBA00022989"/>
    </source>
</evidence>
<dbReference type="NCBIfam" id="TIGR03062">
    <property type="entry name" value="pip_yhgE_Cterm"/>
    <property type="match status" value="1"/>
</dbReference>
<dbReference type="EMBL" id="CP090978">
    <property type="protein sequence ID" value="UJF32474.1"/>
    <property type="molecule type" value="Genomic_DNA"/>
</dbReference>
<evidence type="ECO:0000256" key="2">
    <source>
        <dbReference type="ARBA" id="ARBA00022692"/>
    </source>
</evidence>
<keyword evidence="4 6" id="KW-0472">Membrane</keyword>
<feature type="coiled-coil region" evidence="5">
    <location>
        <begin position="492"/>
        <end position="554"/>
    </location>
</feature>
<comment type="subcellular location">
    <subcellularLocation>
        <location evidence="1">Membrane</location>
        <topology evidence="1">Multi-pass membrane protein</topology>
    </subcellularLocation>
</comment>
<feature type="transmembrane region" description="Helical" evidence="6">
    <location>
        <begin position="21"/>
        <end position="38"/>
    </location>
</feature>
<dbReference type="RefSeq" id="WP_235118824.1">
    <property type="nucleotide sequence ID" value="NZ_CP090978.1"/>
</dbReference>
<accession>A0ABY3SEQ7</accession>
<evidence type="ECO:0000256" key="6">
    <source>
        <dbReference type="SAM" id="Phobius"/>
    </source>
</evidence>
<feature type="domain" description="ABC-2 type transporter transmembrane" evidence="7">
    <location>
        <begin position="670"/>
        <end position="867"/>
    </location>
</feature>
<name>A0ABY3SEQ7_9BACL</name>
<organism evidence="8 9">
    <name type="scientific">Paenibacillus hexagrammi</name>
    <dbReference type="NCBI Taxonomy" id="2908839"/>
    <lineage>
        <taxon>Bacteria</taxon>
        <taxon>Bacillati</taxon>
        <taxon>Bacillota</taxon>
        <taxon>Bacilli</taxon>
        <taxon>Bacillales</taxon>
        <taxon>Paenibacillaceae</taxon>
        <taxon>Paenibacillus</taxon>
    </lineage>
</organism>
<dbReference type="Proteomes" id="UP001649230">
    <property type="component" value="Chromosome"/>
</dbReference>
<dbReference type="PANTHER" id="PTHR43077">
    <property type="entry name" value="TRANSPORT PERMEASE YVFS-RELATED"/>
    <property type="match status" value="1"/>
</dbReference>
<evidence type="ECO:0000256" key="5">
    <source>
        <dbReference type="SAM" id="Coils"/>
    </source>
</evidence>
<evidence type="ECO:0000256" key="4">
    <source>
        <dbReference type="ARBA" id="ARBA00023136"/>
    </source>
</evidence>
<feature type="transmembrane region" description="Helical" evidence="6">
    <location>
        <begin position="840"/>
        <end position="869"/>
    </location>
</feature>
<keyword evidence="9" id="KW-1185">Reference proteome</keyword>
<proteinExistence type="predicted"/>
<gene>
    <name evidence="8" type="ORF">L0M14_22790</name>
</gene>
<dbReference type="Gene3D" id="3.40.1710.10">
    <property type="entry name" value="abc type-2 transporter like domain"/>
    <property type="match status" value="1"/>
</dbReference>
<dbReference type="InterPro" id="IPR051328">
    <property type="entry name" value="T7SS_ABC-Transporter"/>
</dbReference>
<reference evidence="8 9" key="1">
    <citation type="journal article" date="2024" name="Int. J. Syst. Evol. Microbiol.">
        <title>Paenibacillus hexagrammi sp. nov., a novel bacterium isolated from the gut content of Hexagrammos agrammus.</title>
        <authorList>
            <person name="Jung H.K."/>
            <person name="Kim D.G."/>
            <person name="Zin H."/>
            <person name="Park J."/>
            <person name="Jung H."/>
            <person name="Kim Y.O."/>
            <person name="Kong H.J."/>
            <person name="Kim J.W."/>
            <person name="Kim Y.S."/>
        </authorList>
    </citation>
    <scope>NUCLEOTIDE SEQUENCE [LARGE SCALE GENOMIC DNA]</scope>
    <source>
        <strain evidence="8 9">YPD9-1</strain>
    </source>
</reference>
<feature type="domain" description="ABC-2 type transporter transmembrane" evidence="7">
    <location>
        <begin position="51"/>
        <end position="171"/>
    </location>
</feature>
<dbReference type="InterPro" id="IPR013525">
    <property type="entry name" value="ABC2_TM"/>
</dbReference>
<feature type="transmembrane region" description="Helical" evidence="6">
    <location>
        <begin position="734"/>
        <end position="757"/>
    </location>
</feature>
<dbReference type="NCBIfam" id="TIGR03061">
    <property type="entry name" value="pip_yhgE_Nterm"/>
    <property type="match status" value="1"/>
</dbReference>
<feature type="coiled-coil region" evidence="5">
    <location>
        <begin position="224"/>
        <end position="278"/>
    </location>
</feature>
<evidence type="ECO:0000256" key="1">
    <source>
        <dbReference type="ARBA" id="ARBA00004141"/>
    </source>
</evidence>
<protein>
    <submittedName>
        <fullName evidence="8">YhgE/Pip domain-containing protein</fullName>
    </submittedName>
</protein>
<feature type="transmembrane region" description="Helical" evidence="6">
    <location>
        <begin position="694"/>
        <end position="713"/>
    </location>
</feature>
<keyword evidence="5" id="KW-0175">Coiled coil</keyword>
<keyword evidence="2 6" id="KW-0812">Transmembrane</keyword>
<keyword evidence="3 6" id="KW-1133">Transmembrane helix</keyword>
<dbReference type="Pfam" id="PF12698">
    <property type="entry name" value="ABC2_membrane_3"/>
    <property type="match status" value="2"/>
</dbReference>
<dbReference type="InterPro" id="IPR017501">
    <property type="entry name" value="Phage_infect_YhgE_C"/>
</dbReference>
<feature type="transmembrane region" description="Helical" evidence="6">
    <location>
        <begin position="763"/>
        <end position="785"/>
    </location>
</feature>
<feature type="transmembrane region" description="Helical" evidence="6">
    <location>
        <begin position="797"/>
        <end position="820"/>
    </location>
</feature>
<sequence length="891" mass="98032">MKNIWSIYASDWKHIFKVPTGIFLMVALAVLPSVYDWVNVISVWDPYAHTEGIKIAVTSEDEGAIVQDKTVNIGHDVMESLKTNRKLGWTFVDEEEAKRGVERGDYYASILIPPDFSRKLTSIASGSPQKPAVEYTVNEKINAVAPKITSSGVSALTAQINENFMKTVSETALQKFAEVGLQIEEELPTIRKVESGILTLEQSLPEVEQMGQKVLEVEAKLPEIHEKAQKIVELEQHIPQLEEAGKAILQVEAHWPQINEAAQQVVTLQKKLPEIQRAADRAAEIAQNFDKVDAALSSGIEKAQQAGEIVSTAQQALPKVEEIVEQGGAFAGAVQDFLIKNEAALDTLPSVVKMNLFLLQQTAQSVSQITQQLMDANLDPQKAVTALTFIQARLTGGAEVLTRTIDLLQRLNAYVSSPIITDSITRLGTLQSNMQEQIRTVGSIISAINSGTKPTQDLVERLNARAKEADALLGDVLSRYDTEIVPQMKQALERVKSAAQDASDTLQIAKSQLPNIKELLNDAQAGIQFGQEQLAALQQDLPQIRAKVQETTAALQDKLDQFTRAVNAAAAFVQTDLPKVGEKLHEASDFVRQDLPGLEQQLHQASDFVQNKLPEVEDGVHQVADLVRNDLPDLENAVHQAADRIRQVQGDGSLADLSRLLRGDIAEESDFLARPVQINEHRLYPIPNYGSAMAPFYAVLSLWVGSTLLISLLRIEVENPDNRYKGYHMYFGRLLTFLTLGLIQAVIMTLGDIWVLGTYVVHPVWFVLFAILVGSIFVTITYTLLSVFGNIGKGIAIVFMVFQFSSSGGTFPISTTSHFFQMLNPYMPFTYAISLLREAVGGILVATAVKDVLCLVAFIALSYLLALALKKPLSGLIRRSAENAKRTKIIS</sequence>
<evidence type="ECO:0000313" key="8">
    <source>
        <dbReference type="EMBL" id="UJF32474.1"/>
    </source>
</evidence>
<evidence type="ECO:0000313" key="9">
    <source>
        <dbReference type="Proteomes" id="UP001649230"/>
    </source>
</evidence>